<keyword evidence="2" id="KW-1185">Reference proteome</keyword>
<dbReference type="AlphaFoldDB" id="A0A7G8BN43"/>
<accession>A0A7G8BN43</accession>
<name>A0A7G8BN43_9BACT</name>
<organism evidence="1 2">
    <name type="scientific">Alloacidobacterium dinghuense</name>
    <dbReference type="NCBI Taxonomy" id="2763107"/>
    <lineage>
        <taxon>Bacteria</taxon>
        <taxon>Pseudomonadati</taxon>
        <taxon>Acidobacteriota</taxon>
        <taxon>Terriglobia</taxon>
        <taxon>Terriglobales</taxon>
        <taxon>Acidobacteriaceae</taxon>
        <taxon>Alloacidobacterium</taxon>
    </lineage>
</organism>
<sequence length="200" mass="21964">MARDQAQVLAKVLREGTPLGREGILNALWDFHIRHYALPELKSDTVSIGLPTVLTKYVAGVPDLHRPDYEYPPYREAVDFKYDAHNNFFQTRIGNDSDLIHFFKSSGPELEDALLACLTGADDSMKIQVLKAGSTLSGAGDARFTLAALELSEDPNTAVRQTVRYVCEDGQRGILNLDASGAPDPRLVGKVVEILKHGKS</sequence>
<dbReference type="KEGG" id="adin:H7849_08665"/>
<dbReference type="EMBL" id="CP060394">
    <property type="protein sequence ID" value="QNI33963.1"/>
    <property type="molecule type" value="Genomic_DNA"/>
</dbReference>
<dbReference type="RefSeq" id="WP_186745742.1">
    <property type="nucleotide sequence ID" value="NZ_CP060394.1"/>
</dbReference>
<gene>
    <name evidence="1" type="ORF">H7849_08665</name>
</gene>
<evidence type="ECO:0000313" key="1">
    <source>
        <dbReference type="EMBL" id="QNI33963.1"/>
    </source>
</evidence>
<reference evidence="1 2" key="1">
    <citation type="submission" date="2020-08" db="EMBL/GenBank/DDBJ databases">
        <title>Edaphobacter telluris sp. nov. and Acidobacterium dinghuensis sp. nov., two acidobacteria isolated from forest soil.</title>
        <authorList>
            <person name="Fu J."/>
            <person name="Qiu L."/>
        </authorList>
    </citation>
    <scope>NUCLEOTIDE SEQUENCE [LARGE SCALE GENOMIC DNA]</scope>
    <source>
        <strain evidence="1">4Y35</strain>
    </source>
</reference>
<evidence type="ECO:0000313" key="2">
    <source>
        <dbReference type="Proteomes" id="UP000515312"/>
    </source>
</evidence>
<protein>
    <submittedName>
        <fullName evidence="1">Uncharacterized protein</fullName>
    </submittedName>
</protein>
<proteinExistence type="predicted"/>
<dbReference type="Proteomes" id="UP000515312">
    <property type="component" value="Chromosome"/>
</dbReference>